<reference evidence="10 11" key="1">
    <citation type="submission" date="2018-07" db="EMBL/GenBank/DDBJ databases">
        <title>Freshwater and sediment microbial communities from various areas in North America, analyzing microbe dynamics in response to fracking.</title>
        <authorList>
            <person name="Lamendella R."/>
        </authorList>
    </citation>
    <scope>NUCLEOTIDE SEQUENCE [LARGE SCALE GENOMIC DNA]</scope>
    <source>
        <strain evidence="10 11">160A</strain>
    </source>
</reference>
<dbReference type="Pfam" id="PF01694">
    <property type="entry name" value="Rhomboid"/>
    <property type="match status" value="1"/>
</dbReference>
<comment type="subcellular location">
    <subcellularLocation>
        <location evidence="1">Membrane</location>
        <topology evidence="1">Multi-pass membrane protein</topology>
    </subcellularLocation>
</comment>
<feature type="transmembrane region" description="Helical" evidence="7">
    <location>
        <begin position="165"/>
        <end position="189"/>
    </location>
</feature>
<evidence type="ECO:0000256" key="5">
    <source>
        <dbReference type="ARBA" id="ARBA00022989"/>
    </source>
</evidence>
<dbReference type="InterPro" id="IPR046483">
    <property type="entry name" value="DUF6576"/>
</dbReference>
<evidence type="ECO:0000256" key="2">
    <source>
        <dbReference type="ARBA" id="ARBA00009045"/>
    </source>
</evidence>
<comment type="similarity">
    <text evidence="2">Belongs to the peptidase S54 family.</text>
</comment>
<keyword evidence="4" id="KW-0378">Hydrolase</keyword>
<keyword evidence="10" id="KW-0645">Protease</keyword>
<keyword evidence="5 7" id="KW-1133">Transmembrane helix</keyword>
<dbReference type="InterPro" id="IPR022764">
    <property type="entry name" value="Peptidase_S54_rhomboid_dom"/>
</dbReference>
<evidence type="ECO:0000259" key="9">
    <source>
        <dbReference type="Pfam" id="PF20216"/>
    </source>
</evidence>
<dbReference type="EMBL" id="QPIZ01000001">
    <property type="protein sequence ID" value="RCW39357.1"/>
    <property type="molecule type" value="Genomic_DNA"/>
</dbReference>
<dbReference type="GO" id="GO:0006508">
    <property type="term" value="P:proteolysis"/>
    <property type="evidence" value="ECO:0007669"/>
    <property type="project" value="UniProtKB-KW"/>
</dbReference>
<sequence>MSIWTEIKESFRQGSTLTRLIYINTGVFIIIKLLQLILLLSGLDMAYASIVINWLSVPSDPLLLLIRPWSLITYMFLHYDFFHILFNLLYLWWFGRLFAQLVDVRKLLTIYIWGGLAGAALYIFSFNLLPAFHPQGGSSSLLGASASVMAILFAVARVRPNFTVYLFLIGPVKLKYLAMGAFIIDLISIPGMANTGGHLAHIGGALIGLLYGWKLSEGRINGNFFDKMASRSGNLFKRKSNLRVTHSRPMSDMEYNAMKQRRQKELDRILEKIKQSGYDSLSKEEKQMLFNASQDKN</sequence>
<dbReference type="RefSeq" id="WP_106151985.1">
    <property type="nucleotide sequence ID" value="NZ_PVTS01000003.1"/>
</dbReference>
<dbReference type="Proteomes" id="UP000252733">
    <property type="component" value="Unassembled WGS sequence"/>
</dbReference>
<evidence type="ECO:0000256" key="7">
    <source>
        <dbReference type="SAM" id="Phobius"/>
    </source>
</evidence>
<dbReference type="GO" id="GO:0016020">
    <property type="term" value="C:membrane"/>
    <property type="evidence" value="ECO:0007669"/>
    <property type="project" value="UniProtKB-SubCell"/>
</dbReference>
<feature type="transmembrane region" description="Helical" evidence="7">
    <location>
        <begin position="107"/>
        <end position="129"/>
    </location>
</feature>
<accession>A0A2T0XQR4</accession>
<keyword evidence="3 7" id="KW-0812">Transmembrane</keyword>
<evidence type="ECO:0000313" key="10">
    <source>
        <dbReference type="EMBL" id="RCW39357.1"/>
    </source>
</evidence>
<evidence type="ECO:0000256" key="6">
    <source>
        <dbReference type="ARBA" id="ARBA00023136"/>
    </source>
</evidence>
<evidence type="ECO:0000256" key="3">
    <source>
        <dbReference type="ARBA" id="ARBA00022692"/>
    </source>
</evidence>
<protein>
    <submittedName>
        <fullName evidence="10">Membrane associated rhomboid family serine protease</fullName>
    </submittedName>
</protein>
<evidence type="ECO:0000259" key="8">
    <source>
        <dbReference type="Pfam" id="PF01694"/>
    </source>
</evidence>
<feature type="domain" description="Peptidase S54 rhomboid" evidence="8">
    <location>
        <begin position="68"/>
        <end position="216"/>
    </location>
</feature>
<organism evidence="10 11">
    <name type="scientific">Marinilabilia salmonicolor</name>
    <dbReference type="NCBI Taxonomy" id="989"/>
    <lineage>
        <taxon>Bacteria</taxon>
        <taxon>Pseudomonadati</taxon>
        <taxon>Bacteroidota</taxon>
        <taxon>Bacteroidia</taxon>
        <taxon>Marinilabiliales</taxon>
        <taxon>Marinilabiliaceae</taxon>
        <taxon>Marinilabilia</taxon>
    </lineage>
</organism>
<dbReference type="PANTHER" id="PTHR43731">
    <property type="entry name" value="RHOMBOID PROTEASE"/>
    <property type="match status" value="1"/>
</dbReference>
<feature type="transmembrane region" description="Helical" evidence="7">
    <location>
        <begin position="195"/>
        <end position="213"/>
    </location>
</feature>
<feature type="transmembrane region" description="Helical" evidence="7">
    <location>
        <begin position="21"/>
        <end position="52"/>
    </location>
</feature>
<gene>
    <name evidence="10" type="ORF">DFO77_101127</name>
</gene>
<dbReference type="PANTHER" id="PTHR43731:SF14">
    <property type="entry name" value="PRESENILIN-ASSOCIATED RHOMBOID-LIKE PROTEIN, MITOCHONDRIAL"/>
    <property type="match status" value="1"/>
</dbReference>
<name>A0A2T0XQR4_9BACT</name>
<evidence type="ECO:0000256" key="4">
    <source>
        <dbReference type="ARBA" id="ARBA00022801"/>
    </source>
</evidence>
<feature type="transmembrane region" description="Helical" evidence="7">
    <location>
        <begin position="72"/>
        <end position="95"/>
    </location>
</feature>
<dbReference type="InterPro" id="IPR050925">
    <property type="entry name" value="Rhomboid_protease_S54"/>
</dbReference>
<feature type="domain" description="DUF6576" evidence="9">
    <location>
        <begin position="252"/>
        <end position="293"/>
    </location>
</feature>
<dbReference type="Pfam" id="PF20216">
    <property type="entry name" value="DUF6576"/>
    <property type="match status" value="1"/>
</dbReference>
<feature type="transmembrane region" description="Helical" evidence="7">
    <location>
        <begin position="141"/>
        <end position="158"/>
    </location>
</feature>
<dbReference type="STRING" id="1168289.GCA_000259075_00181"/>
<dbReference type="OrthoDB" id="680602at2"/>
<dbReference type="SUPFAM" id="SSF144091">
    <property type="entry name" value="Rhomboid-like"/>
    <property type="match status" value="1"/>
</dbReference>
<keyword evidence="6 7" id="KW-0472">Membrane</keyword>
<dbReference type="Gene3D" id="1.20.1540.10">
    <property type="entry name" value="Rhomboid-like"/>
    <property type="match status" value="1"/>
</dbReference>
<dbReference type="InterPro" id="IPR035952">
    <property type="entry name" value="Rhomboid-like_sf"/>
</dbReference>
<dbReference type="GO" id="GO:0004252">
    <property type="term" value="F:serine-type endopeptidase activity"/>
    <property type="evidence" value="ECO:0007669"/>
    <property type="project" value="InterPro"/>
</dbReference>
<dbReference type="AlphaFoldDB" id="A0A2T0XQR4"/>
<evidence type="ECO:0000313" key="11">
    <source>
        <dbReference type="Proteomes" id="UP000252733"/>
    </source>
</evidence>
<comment type="caution">
    <text evidence="10">The sequence shown here is derived from an EMBL/GenBank/DDBJ whole genome shotgun (WGS) entry which is preliminary data.</text>
</comment>
<proteinExistence type="inferred from homology"/>
<evidence type="ECO:0000256" key="1">
    <source>
        <dbReference type="ARBA" id="ARBA00004141"/>
    </source>
</evidence>
<keyword evidence="11" id="KW-1185">Reference proteome</keyword>